<gene>
    <name evidence="2" type="ORF">B0H15DRAFT_929740</name>
</gene>
<dbReference type="EMBL" id="JARJCN010000017">
    <property type="protein sequence ID" value="KAJ7092932.1"/>
    <property type="molecule type" value="Genomic_DNA"/>
</dbReference>
<sequence length="304" mass="33665">MAQRPYIEADLAGLKREELVSLIRKQLDRFPHPPGKLSKINIADMKSLLLEPLAGFTIESEDAAQPEEVVPSRSSPPDTGAPDELPSNEPVLGSGTEHDTPHGFQEFAPHLANIVIPNRNRLDLAVHRPRALKRERERTPSPDPALAFQSLLQPDTVSSSPAATRVRRAPAAAIAWLREQIQMRPGFETFRSNQGKVLQNVDRVEYWRFAADVSGTYFRTAWPADIASFKITKSAIEKGLDIGSTTLSEAINMIKIVETYTKGQYQSVEVVEEVNKTGESPAPGAGALKTFLQMWEKEHPISRA</sequence>
<name>A0AAD6U9M8_9AGAR</name>
<dbReference type="Proteomes" id="UP001222325">
    <property type="component" value="Unassembled WGS sequence"/>
</dbReference>
<reference evidence="2" key="1">
    <citation type="submission" date="2023-03" db="EMBL/GenBank/DDBJ databases">
        <title>Massive genome expansion in bonnet fungi (Mycena s.s.) driven by repeated elements and novel gene families across ecological guilds.</title>
        <authorList>
            <consortium name="Lawrence Berkeley National Laboratory"/>
            <person name="Harder C.B."/>
            <person name="Miyauchi S."/>
            <person name="Viragh M."/>
            <person name="Kuo A."/>
            <person name="Thoen E."/>
            <person name="Andreopoulos B."/>
            <person name="Lu D."/>
            <person name="Skrede I."/>
            <person name="Drula E."/>
            <person name="Henrissat B."/>
            <person name="Morin E."/>
            <person name="Kohler A."/>
            <person name="Barry K."/>
            <person name="LaButti K."/>
            <person name="Morin E."/>
            <person name="Salamov A."/>
            <person name="Lipzen A."/>
            <person name="Mereny Z."/>
            <person name="Hegedus B."/>
            <person name="Baldrian P."/>
            <person name="Stursova M."/>
            <person name="Weitz H."/>
            <person name="Taylor A."/>
            <person name="Grigoriev I.V."/>
            <person name="Nagy L.G."/>
            <person name="Martin F."/>
            <person name="Kauserud H."/>
        </authorList>
    </citation>
    <scope>NUCLEOTIDE SEQUENCE</scope>
    <source>
        <strain evidence="2">CBHHK173m</strain>
    </source>
</reference>
<proteinExistence type="predicted"/>
<organism evidence="2 3">
    <name type="scientific">Mycena belliarum</name>
    <dbReference type="NCBI Taxonomy" id="1033014"/>
    <lineage>
        <taxon>Eukaryota</taxon>
        <taxon>Fungi</taxon>
        <taxon>Dikarya</taxon>
        <taxon>Basidiomycota</taxon>
        <taxon>Agaricomycotina</taxon>
        <taxon>Agaricomycetes</taxon>
        <taxon>Agaricomycetidae</taxon>
        <taxon>Agaricales</taxon>
        <taxon>Marasmiineae</taxon>
        <taxon>Mycenaceae</taxon>
        <taxon>Mycena</taxon>
    </lineage>
</organism>
<accession>A0AAD6U9M8</accession>
<feature type="compositionally biased region" description="Low complexity" evidence="1">
    <location>
        <begin position="66"/>
        <end position="77"/>
    </location>
</feature>
<comment type="caution">
    <text evidence="2">The sequence shown here is derived from an EMBL/GenBank/DDBJ whole genome shotgun (WGS) entry which is preliminary data.</text>
</comment>
<dbReference type="AlphaFoldDB" id="A0AAD6U9M8"/>
<feature type="region of interest" description="Disordered" evidence="1">
    <location>
        <begin position="61"/>
        <end position="104"/>
    </location>
</feature>
<protein>
    <submittedName>
        <fullName evidence="2">Uncharacterized protein</fullName>
    </submittedName>
</protein>
<evidence type="ECO:0000256" key="1">
    <source>
        <dbReference type="SAM" id="MobiDB-lite"/>
    </source>
</evidence>
<evidence type="ECO:0000313" key="3">
    <source>
        <dbReference type="Proteomes" id="UP001222325"/>
    </source>
</evidence>
<keyword evidence="3" id="KW-1185">Reference proteome</keyword>
<feature type="compositionally biased region" description="Basic and acidic residues" evidence="1">
    <location>
        <begin position="131"/>
        <end position="140"/>
    </location>
</feature>
<evidence type="ECO:0000313" key="2">
    <source>
        <dbReference type="EMBL" id="KAJ7092932.1"/>
    </source>
</evidence>
<feature type="region of interest" description="Disordered" evidence="1">
    <location>
        <begin position="131"/>
        <end position="164"/>
    </location>
</feature>